<organism evidence="1 2">
    <name type="scientific">Actinacidiphila bryophytorum</name>
    <dbReference type="NCBI Taxonomy" id="1436133"/>
    <lineage>
        <taxon>Bacteria</taxon>
        <taxon>Bacillati</taxon>
        <taxon>Actinomycetota</taxon>
        <taxon>Actinomycetes</taxon>
        <taxon>Kitasatosporales</taxon>
        <taxon>Streptomycetaceae</taxon>
        <taxon>Actinacidiphila</taxon>
    </lineage>
</organism>
<proteinExistence type="predicted"/>
<sequence>MFSLVIGASMIGSYTERFSPGRVVAGGARVSGFR</sequence>
<comment type="caution">
    <text evidence="1">The sequence shown here is derived from an EMBL/GenBank/DDBJ whole genome shotgun (WGS) entry which is preliminary data.</text>
</comment>
<gene>
    <name evidence="1" type="ORF">SBRY_10974</name>
</gene>
<dbReference type="AlphaFoldDB" id="A0A9W4E767"/>
<evidence type="ECO:0000313" key="1">
    <source>
        <dbReference type="EMBL" id="CAG7606817.1"/>
    </source>
</evidence>
<dbReference type="EMBL" id="CAJVAX010000001">
    <property type="protein sequence ID" value="CAG7606817.1"/>
    <property type="molecule type" value="Genomic_DNA"/>
</dbReference>
<accession>A0A9W4E767</accession>
<keyword evidence="2" id="KW-1185">Reference proteome</keyword>
<name>A0A9W4E767_9ACTN</name>
<reference evidence="1" key="1">
    <citation type="submission" date="2021-06" db="EMBL/GenBank/DDBJ databases">
        <authorList>
            <person name="Arsene-Ploetze F."/>
        </authorList>
    </citation>
    <scope>NUCLEOTIDE SEQUENCE</scope>
    <source>
        <strain evidence="1">SBRY1</strain>
    </source>
</reference>
<dbReference type="Proteomes" id="UP001153328">
    <property type="component" value="Unassembled WGS sequence"/>
</dbReference>
<protein>
    <submittedName>
        <fullName evidence="1">Uncharacterized protein</fullName>
    </submittedName>
</protein>
<evidence type="ECO:0000313" key="2">
    <source>
        <dbReference type="Proteomes" id="UP001153328"/>
    </source>
</evidence>